<protein>
    <submittedName>
        <fullName evidence="1">Uncharacterized protein</fullName>
    </submittedName>
</protein>
<dbReference type="EMBL" id="HACM01002855">
    <property type="protein sequence ID" value="CRZ03297.1"/>
    <property type="molecule type" value="Transcribed_RNA"/>
</dbReference>
<name>A0A0H5QNY4_9EUKA</name>
<proteinExistence type="predicted"/>
<evidence type="ECO:0000313" key="1">
    <source>
        <dbReference type="EMBL" id="CRZ03297.1"/>
    </source>
</evidence>
<dbReference type="AlphaFoldDB" id="A0A0H5QNY4"/>
<dbReference type="InterPro" id="IPR027993">
    <property type="entry name" value="DUF4495"/>
</dbReference>
<dbReference type="Pfam" id="PF14906">
    <property type="entry name" value="DUF4495"/>
    <property type="match status" value="1"/>
</dbReference>
<organism evidence="1">
    <name type="scientific">Spongospora subterranea</name>
    <dbReference type="NCBI Taxonomy" id="70186"/>
    <lineage>
        <taxon>Eukaryota</taxon>
        <taxon>Sar</taxon>
        <taxon>Rhizaria</taxon>
        <taxon>Endomyxa</taxon>
        <taxon>Phytomyxea</taxon>
        <taxon>Plasmodiophorida</taxon>
        <taxon>Plasmodiophoridae</taxon>
        <taxon>Spongospora</taxon>
    </lineage>
</organism>
<accession>A0A0H5QNY4</accession>
<sequence length="717" mass="80706">METAEGDRVCSINLDQIQNHPASDIATTLHHCLCSFPSIQPIFCPPSDAPTLSQECDNSSLCAIDQFIDMELYLSLIAATSDQQFSCLKSIPNIAINELDGHQDRLDHICCFFRNLLTSPFIRNSLGTSFARICPSDTDCRTRFDLNCCLPAILMEYELSFQFFHSMHSNGILSQVSVSIESVEYLCMNMIRQILRVSNGEFIDIFPAHQIMTLYIDPIISVICHLTLPSYSTVDRLIRSVAKLVSTIESHSPIVVMVSVTSILTHLYNYPDVFIRSMSAHIESCTSIYRMEDLSTIKNGVKLDSQAGPVVDDCATLWCSPDSDSLSWEGQISRYTHELLLALLDMMNSHGDSVGSDVLLPVIDQALDQYLICVRSISEINDSNPYMVHNICVVISSLYFLERFMNRTTYIYVRSVKRSDIPELFPRSSIIASVMSQYMLSFACSISNLFVCDILPSLDHGTWSHQRNMPYPVKGISSALLSWNLIIRSLHYDLHIKCPAIIANLIVSNVVYRSGSHLLSQYWSLTPSRAMSQQFQVDLGFIILMMRSVYIYLNSFLRSSTNSIPYIHTLSSQLRALSDLIDRFLSFLAVHISPLNLMLETALSGPPAPDLVRARSYAGALWLPSPLAVISPPFIPYNQMFMIGPDRLSLPALTQTLSCIDRLSLLQSTCSNESYQAMLLHPSMRLDDYPRLPAEQEKLARELHDFLNASKHENESE</sequence>
<reference evidence="1" key="1">
    <citation type="submission" date="2015-04" db="EMBL/GenBank/DDBJ databases">
        <title>The genome sequence of the plant pathogenic Rhizarian Plasmodiophora brassicae reveals insights in its biotrophic life cycle and the origin of chitin synthesis.</title>
        <authorList>
            <person name="Schwelm A."/>
            <person name="Fogelqvist J."/>
            <person name="Knaust A."/>
            <person name="Julke S."/>
            <person name="Lilja T."/>
            <person name="Dhandapani V."/>
            <person name="Bonilla-Rosso G."/>
            <person name="Karlsson M."/>
            <person name="Shevchenko A."/>
            <person name="Choi S.R."/>
            <person name="Kim H.G."/>
            <person name="Park J.Y."/>
            <person name="Lim Y.P."/>
            <person name="Ludwig-Muller J."/>
            <person name="Dixelius C."/>
        </authorList>
    </citation>
    <scope>NUCLEOTIDE SEQUENCE</scope>
    <source>
        <tissue evidence="1">Potato root galls</tissue>
    </source>
</reference>